<feature type="transmembrane region" description="Helical" evidence="7">
    <location>
        <begin position="192"/>
        <end position="210"/>
    </location>
</feature>
<evidence type="ECO:0000313" key="10">
    <source>
        <dbReference type="EMBL" id="RYU35790.1"/>
    </source>
</evidence>
<evidence type="ECO:0000313" key="14">
    <source>
        <dbReference type="Proteomes" id="UP000429730"/>
    </source>
</evidence>
<evidence type="ECO:0000256" key="6">
    <source>
        <dbReference type="ARBA" id="ARBA00023136"/>
    </source>
</evidence>
<dbReference type="PANTHER" id="PTHR34184:SF4">
    <property type="entry name" value="UPF0718 PROTEIN YCGR"/>
    <property type="match status" value="1"/>
</dbReference>
<name>A0A1B4XN12_ENTFL</name>
<dbReference type="EMBL" id="SEWT01000001">
    <property type="protein sequence ID" value="RYU35790.1"/>
    <property type="molecule type" value="Genomic_DNA"/>
</dbReference>
<evidence type="ECO:0000256" key="7">
    <source>
        <dbReference type="SAM" id="Phobius"/>
    </source>
</evidence>
<keyword evidence="5 7" id="KW-1133">Transmembrane helix</keyword>
<dbReference type="EMBL" id="SIYF01000024">
    <property type="protein sequence ID" value="TKK91940.1"/>
    <property type="molecule type" value="Genomic_DNA"/>
</dbReference>
<feature type="transmembrane region" description="Helical" evidence="7">
    <location>
        <begin position="121"/>
        <end position="141"/>
    </location>
</feature>
<evidence type="ECO:0000313" key="8">
    <source>
        <dbReference type="EMBL" id="MXS51973.1"/>
    </source>
</evidence>
<dbReference type="AlphaFoldDB" id="A0A1B4XN12"/>
<reference evidence="11 13" key="1">
    <citation type="submission" date="2019-02" db="EMBL/GenBank/DDBJ databases">
        <title>Bacteria dissemination in different level of health care in South Africa: the effectiveness of infections prevention and control.</title>
        <authorList>
            <person name="Shobo C."/>
            <person name="Amoako D.G."/>
            <person name="Allam M."/>
            <person name="Ismail A."/>
            <person name="Bester L.A."/>
            <person name="Essack S.Y."/>
        </authorList>
    </citation>
    <scope>NUCLEOTIDE SEQUENCE [LARGE SCALE GENOMIC DNA]</scope>
    <source>
        <strain evidence="11 13">2SIL2</strain>
    </source>
</reference>
<feature type="transmembrane region" description="Helical" evidence="7">
    <location>
        <begin position="222"/>
        <end position="238"/>
    </location>
</feature>
<dbReference type="Proteomes" id="UP000292223">
    <property type="component" value="Unassembled WGS sequence"/>
</dbReference>
<organism evidence="11 13">
    <name type="scientific">Enterococcus faecalis</name>
    <name type="common">Streptococcus faecalis</name>
    <dbReference type="NCBI Taxonomy" id="1351"/>
    <lineage>
        <taxon>Bacteria</taxon>
        <taxon>Bacillati</taxon>
        <taxon>Bacillota</taxon>
        <taxon>Bacilli</taxon>
        <taxon>Lactobacillales</taxon>
        <taxon>Enterococcaceae</taxon>
        <taxon>Enterococcus</taxon>
    </lineage>
</organism>
<feature type="transmembrane region" description="Helical" evidence="7">
    <location>
        <begin position="92"/>
        <end position="114"/>
    </location>
</feature>
<gene>
    <name evidence="10" type="ORF">EU507_00645</name>
    <name evidence="11" type="ORF">EY666_01160</name>
    <name evidence="8" type="ORF">GTI81_04425</name>
    <name evidence="9" type="ORF">H9Q64_04550</name>
</gene>
<proteinExistence type="inferred from homology"/>
<keyword evidence="6 7" id="KW-0472">Membrane</keyword>
<evidence type="ECO:0000313" key="9">
    <source>
        <dbReference type="EMBL" id="QNP39295.1"/>
    </source>
</evidence>
<keyword evidence="3" id="KW-1003">Cell membrane</keyword>
<dbReference type="Proteomes" id="UP000429730">
    <property type="component" value="Unassembled WGS sequence"/>
</dbReference>
<comment type="similarity">
    <text evidence="2">Belongs to the UPF0718 family.</text>
</comment>
<dbReference type="EMBL" id="WVTJ01000005">
    <property type="protein sequence ID" value="MXS51973.1"/>
    <property type="molecule type" value="Genomic_DNA"/>
</dbReference>
<dbReference type="InterPro" id="IPR052923">
    <property type="entry name" value="UPF0718"/>
</dbReference>
<reference evidence="8 14" key="3">
    <citation type="submission" date="2019-04" db="EMBL/GenBank/DDBJ databases">
        <title>Step-wise assembly of the neonatal virome modulated by breast feeding.</title>
        <authorList>
            <person name="Liang G."/>
            <person name="Bushman F."/>
        </authorList>
    </citation>
    <scope>NUCLEOTIDE SEQUENCE [LARGE SCALE GENOMIC DNA]</scope>
    <source>
        <strain evidence="8 14">E3754</strain>
    </source>
</reference>
<dbReference type="Proteomes" id="UP000516122">
    <property type="component" value="Chromosome"/>
</dbReference>
<evidence type="ECO:0000256" key="4">
    <source>
        <dbReference type="ARBA" id="ARBA00022692"/>
    </source>
</evidence>
<feature type="transmembrane region" description="Helical" evidence="7">
    <location>
        <begin position="55"/>
        <end position="80"/>
    </location>
</feature>
<evidence type="ECO:0000313" key="15">
    <source>
        <dbReference type="Proteomes" id="UP000516122"/>
    </source>
</evidence>
<sequence length="304" mass="33820">MFQFLPNSVLQMSTIFLSIIIEALPFVMLGCLISGALHVFLTPERVKKVLPKNKFLSICVGSFLGFFFPSCECGIVPIVHQFVKKDVPTHTAFAFMLTAPIINPIVLFSTYVAFSGATKFVIWRVLGSMIVAWVIGIWLAYFRKESILTEKELAQIKEEQVAHTHEHVDEARSFWKNGWSALTHSIDEFFDTGRYLIFGSLLAAIMQTYIPTGALMQLGHSKILAILVMLVIAATLSLCSEADAFIGSSLLSLFGTGPIVAFLVFGPMVDIKNLLMMKRYFKMSFIVQFVLIVALVVTIYAAVV</sequence>
<dbReference type="GO" id="GO:0005886">
    <property type="term" value="C:plasma membrane"/>
    <property type="evidence" value="ECO:0007669"/>
    <property type="project" value="UniProtKB-SubCell"/>
</dbReference>
<evidence type="ECO:0000313" key="12">
    <source>
        <dbReference type="Proteomes" id="UP000292223"/>
    </source>
</evidence>
<dbReference type="InterPro" id="IPR005524">
    <property type="entry name" value="DUF318"/>
</dbReference>
<feature type="transmembrane region" description="Helical" evidence="7">
    <location>
        <begin position="285"/>
        <end position="303"/>
    </location>
</feature>
<comment type="subcellular location">
    <subcellularLocation>
        <location evidence="1">Cell membrane</location>
        <topology evidence="1">Multi-pass membrane protein</topology>
    </subcellularLocation>
</comment>
<dbReference type="Pfam" id="PF03773">
    <property type="entry name" value="ArsP_1"/>
    <property type="match status" value="1"/>
</dbReference>
<dbReference type="RefSeq" id="WP_002357942.1">
    <property type="nucleotide sequence ID" value="NZ_AP017623.1"/>
</dbReference>
<evidence type="ECO:0000256" key="2">
    <source>
        <dbReference type="ARBA" id="ARBA00006386"/>
    </source>
</evidence>
<dbReference type="GeneID" id="60893590"/>
<evidence type="ECO:0000256" key="1">
    <source>
        <dbReference type="ARBA" id="ARBA00004651"/>
    </source>
</evidence>
<dbReference type="KEGG" id="ene:ENT_06240"/>
<evidence type="ECO:0000313" key="11">
    <source>
        <dbReference type="EMBL" id="TKK91940.1"/>
    </source>
</evidence>
<evidence type="ECO:0000256" key="3">
    <source>
        <dbReference type="ARBA" id="ARBA00022475"/>
    </source>
</evidence>
<reference evidence="9 15" key="4">
    <citation type="submission" date="2020-08" db="EMBL/GenBank/DDBJ databases">
        <title>Enterococcus faecalis SF28073 genome assembly.</title>
        <authorList>
            <person name="Duerkop B.A."/>
            <person name="Johnson C.N."/>
        </authorList>
    </citation>
    <scope>NUCLEOTIDE SEQUENCE [LARGE SCALE GENOMIC DNA]</scope>
    <source>
        <strain evidence="9 15">SF28073</strain>
    </source>
</reference>
<dbReference type="EMBL" id="CP060804">
    <property type="protein sequence ID" value="QNP39295.1"/>
    <property type="molecule type" value="Genomic_DNA"/>
</dbReference>
<reference evidence="10 12" key="2">
    <citation type="submission" date="2019-02" db="EMBL/GenBank/DDBJ databases">
        <title>From farm to fork: dissemination of Tn554::fexA-optrA in linezolid-resistant Enterococcus faecalis clones from chicken feces and meat in Tunisia.</title>
        <authorList>
            <person name="Tedim A.P."/>
            <person name="Elghaieb H."/>
            <person name="Abbassi M.S."/>
            <person name="Novais C."/>
            <person name="Hassen A."/>
            <person name="Peixe L."/>
            <person name="Freitas A.R."/>
        </authorList>
    </citation>
    <scope>NUCLEOTIDE SEQUENCE [LARGE SCALE GENOMIC DNA]</scope>
    <source>
        <strain evidence="10 12">728T</strain>
    </source>
</reference>
<keyword evidence="4 7" id="KW-0812">Transmembrane</keyword>
<protein>
    <submittedName>
        <fullName evidence="11">Permease</fullName>
    </submittedName>
</protein>
<feature type="transmembrane region" description="Helical" evidence="7">
    <location>
        <begin position="15"/>
        <end position="43"/>
    </location>
</feature>
<dbReference type="Proteomes" id="UP000305511">
    <property type="component" value="Unassembled WGS sequence"/>
</dbReference>
<evidence type="ECO:0000256" key="5">
    <source>
        <dbReference type="ARBA" id="ARBA00022989"/>
    </source>
</evidence>
<feature type="transmembrane region" description="Helical" evidence="7">
    <location>
        <begin position="244"/>
        <end position="265"/>
    </location>
</feature>
<dbReference type="PANTHER" id="PTHR34184">
    <property type="entry name" value="UPF0718 PROTEIN YCGR"/>
    <property type="match status" value="1"/>
</dbReference>
<accession>A0A1B4XN12</accession>
<evidence type="ECO:0000313" key="13">
    <source>
        <dbReference type="Proteomes" id="UP000305511"/>
    </source>
</evidence>